<evidence type="ECO:0000313" key="3">
    <source>
        <dbReference type="Proteomes" id="UP000606494"/>
    </source>
</evidence>
<dbReference type="InterPro" id="IPR014756">
    <property type="entry name" value="Ig_E-set"/>
</dbReference>
<dbReference type="Pfam" id="PF09992">
    <property type="entry name" value="NAGPA"/>
    <property type="match status" value="1"/>
</dbReference>
<keyword evidence="2" id="KW-0326">Glycosidase</keyword>
<protein>
    <submittedName>
        <fullName evidence="2">Phosphodiester glycosidase family protein</fullName>
    </submittedName>
</protein>
<dbReference type="Pfam" id="PF01833">
    <property type="entry name" value="TIG"/>
    <property type="match status" value="2"/>
</dbReference>
<accession>A0ABR7Y2M0</accession>
<sequence length="468" mass="49895">MKKKLHYLCYVWIVFITTPWLTTSCWSDLENVSPAALKPEITSVLPETGESGTVITIAGVRFGTDATKVRVRFDNTTDAAEILSVSDTEIKVKAPGGFSDKAVNIQVFVSDQLLPSRYAQFYYIERFRPEITAIPATTFYHAVLVISGINFSPVAEENIVKFGDVEATVTEASETSLTVLVPDLGDVTSTDITVSKADLVSNAMRIDVNLDQNTIAKYDWAATQVRSGIIHKTGTFALFGDVQRRINVLDVTLDQSNELAIGFSTTNASTVNMIAGLGGIAGINAGYFPMSGAVDKDPYIRIDGIEVQEGTLNSVSTRFVNAALTINNNIASVRHLTGSSNLNLQAAQIPFSEAENVIVCGPILFVDHNHIQQDDNPHNTSSTARTGLGVSADGKRVIMVTVDTGNGVTGVTTPQLGLILEALGAASGMNFDGGGSTTMFAQGFGTNGLVNLPSGGSQRAVRSVVYVK</sequence>
<dbReference type="CDD" id="cd00603">
    <property type="entry name" value="IPT_PCSR"/>
    <property type="match status" value="2"/>
</dbReference>
<organism evidence="2 3">
    <name type="scientific">Sphingobacterium arenae</name>
    <dbReference type="NCBI Taxonomy" id="1280598"/>
    <lineage>
        <taxon>Bacteria</taxon>
        <taxon>Pseudomonadati</taxon>
        <taxon>Bacteroidota</taxon>
        <taxon>Sphingobacteriia</taxon>
        <taxon>Sphingobacteriales</taxon>
        <taxon>Sphingobacteriaceae</taxon>
        <taxon>Sphingobacterium</taxon>
    </lineage>
</organism>
<dbReference type="PANTHER" id="PTHR40446">
    <property type="entry name" value="N-ACETYLGLUCOSAMINE-1-PHOSPHODIESTER ALPHA-N-ACETYLGLUCOSAMINIDASE"/>
    <property type="match status" value="1"/>
</dbReference>
<feature type="domain" description="IPT/TIG" evidence="1">
    <location>
        <begin position="38"/>
        <end position="124"/>
    </location>
</feature>
<dbReference type="PANTHER" id="PTHR40446:SF2">
    <property type="entry name" value="N-ACETYLGLUCOSAMINE-1-PHOSPHODIESTER ALPHA-N-ACETYLGLUCOSAMINIDASE"/>
    <property type="match status" value="1"/>
</dbReference>
<dbReference type="SUPFAM" id="SSF81296">
    <property type="entry name" value="E set domains"/>
    <property type="match status" value="2"/>
</dbReference>
<gene>
    <name evidence="2" type="ORF">H8B17_08160</name>
</gene>
<evidence type="ECO:0000259" key="1">
    <source>
        <dbReference type="SMART" id="SM00429"/>
    </source>
</evidence>
<dbReference type="InterPro" id="IPR013783">
    <property type="entry name" value="Ig-like_fold"/>
</dbReference>
<comment type="caution">
    <text evidence="2">The sequence shown here is derived from an EMBL/GenBank/DDBJ whole genome shotgun (WGS) entry which is preliminary data.</text>
</comment>
<dbReference type="InterPro" id="IPR018711">
    <property type="entry name" value="NAGPA"/>
</dbReference>
<keyword evidence="2" id="KW-0378">Hydrolase</keyword>
<reference evidence="2 3" key="1">
    <citation type="submission" date="2020-08" db="EMBL/GenBank/DDBJ databases">
        <title>Sphingobacterium sp. DN00404 isolated from aquaculture water.</title>
        <authorList>
            <person name="Zhang M."/>
        </authorList>
    </citation>
    <scope>NUCLEOTIDE SEQUENCE [LARGE SCALE GENOMIC DNA]</scope>
    <source>
        <strain evidence="2 3">KCTC 32294</strain>
    </source>
</reference>
<dbReference type="Proteomes" id="UP000606494">
    <property type="component" value="Unassembled WGS sequence"/>
</dbReference>
<dbReference type="GO" id="GO:0016798">
    <property type="term" value="F:hydrolase activity, acting on glycosyl bonds"/>
    <property type="evidence" value="ECO:0007669"/>
    <property type="project" value="UniProtKB-KW"/>
</dbReference>
<dbReference type="RefSeq" id="WP_190308705.1">
    <property type="nucleotide sequence ID" value="NZ_JACNYK010000002.1"/>
</dbReference>
<evidence type="ECO:0000313" key="2">
    <source>
        <dbReference type="EMBL" id="MBD1425550.1"/>
    </source>
</evidence>
<dbReference type="EMBL" id="JACNYK010000002">
    <property type="protein sequence ID" value="MBD1425550.1"/>
    <property type="molecule type" value="Genomic_DNA"/>
</dbReference>
<dbReference type="SMART" id="SM00429">
    <property type="entry name" value="IPT"/>
    <property type="match status" value="1"/>
</dbReference>
<dbReference type="Gene3D" id="2.60.40.10">
    <property type="entry name" value="Immunoglobulins"/>
    <property type="match status" value="2"/>
</dbReference>
<name>A0ABR7Y2M0_9SPHI</name>
<keyword evidence="3" id="KW-1185">Reference proteome</keyword>
<dbReference type="InterPro" id="IPR002909">
    <property type="entry name" value="IPT_dom"/>
</dbReference>
<dbReference type="PROSITE" id="PS51257">
    <property type="entry name" value="PROKAR_LIPOPROTEIN"/>
    <property type="match status" value="1"/>
</dbReference>
<proteinExistence type="predicted"/>